<dbReference type="Proteomes" id="UP000887565">
    <property type="component" value="Unplaced"/>
</dbReference>
<keyword evidence="1" id="KW-1185">Reference proteome</keyword>
<proteinExistence type="predicted"/>
<name>A0A915IFR0_ROMCU</name>
<organism evidence="1 2">
    <name type="scientific">Romanomermis culicivorax</name>
    <name type="common">Nematode worm</name>
    <dbReference type="NCBI Taxonomy" id="13658"/>
    <lineage>
        <taxon>Eukaryota</taxon>
        <taxon>Metazoa</taxon>
        <taxon>Ecdysozoa</taxon>
        <taxon>Nematoda</taxon>
        <taxon>Enoplea</taxon>
        <taxon>Dorylaimia</taxon>
        <taxon>Mermithida</taxon>
        <taxon>Mermithoidea</taxon>
        <taxon>Mermithidae</taxon>
        <taxon>Romanomermis</taxon>
    </lineage>
</organism>
<sequence length="60" mass="7040">MDRWPKICHRPMADASVVTCTKCNLKLLHCYLLMRLSTKPSCCPHRTTFHFRLCCVVYLP</sequence>
<protein>
    <submittedName>
        <fullName evidence="2">Uncharacterized protein</fullName>
    </submittedName>
</protein>
<accession>A0A915IFR0</accession>
<dbReference type="WBParaSite" id="nRc.2.0.1.t12643-RA">
    <property type="protein sequence ID" value="nRc.2.0.1.t12643-RA"/>
    <property type="gene ID" value="nRc.2.0.1.g12643"/>
</dbReference>
<dbReference type="AlphaFoldDB" id="A0A915IFR0"/>
<reference evidence="2" key="1">
    <citation type="submission" date="2022-11" db="UniProtKB">
        <authorList>
            <consortium name="WormBaseParasite"/>
        </authorList>
    </citation>
    <scope>IDENTIFICATION</scope>
</reference>
<evidence type="ECO:0000313" key="2">
    <source>
        <dbReference type="WBParaSite" id="nRc.2.0.1.t12643-RA"/>
    </source>
</evidence>
<evidence type="ECO:0000313" key="1">
    <source>
        <dbReference type="Proteomes" id="UP000887565"/>
    </source>
</evidence>